<gene>
    <name evidence="2" type="ORF">O181_027756</name>
</gene>
<sequence length="94" mass="10546">MISEPELEPSMRDSNRYKCHSEGSNRHIHQPLQTVLHHAQGQGLGNPATNPPRSDELLEHPERVLQRGGNSKILQWMGSTIIQPSDQKDKGITC</sequence>
<evidence type="ECO:0000256" key="1">
    <source>
        <dbReference type="SAM" id="MobiDB-lite"/>
    </source>
</evidence>
<feature type="region of interest" description="Disordered" evidence="1">
    <location>
        <begin position="1"/>
        <end position="58"/>
    </location>
</feature>
<organism evidence="2 3">
    <name type="scientific">Austropuccinia psidii MF-1</name>
    <dbReference type="NCBI Taxonomy" id="1389203"/>
    <lineage>
        <taxon>Eukaryota</taxon>
        <taxon>Fungi</taxon>
        <taxon>Dikarya</taxon>
        <taxon>Basidiomycota</taxon>
        <taxon>Pucciniomycotina</taxon>
        <taxon>Pucciniomycetes</taxon>
        <taxon>Pucciniales</taxon>
        <taxon>Sphaerophragmiaceae</taxon>
        <taxon>Austropuccinia</taxon>
    </lineage>
</organism>
<protein>
    <submittedName>
        <fullName evidence="2">Uncharacterized protein</fullName>
    </submittedName>
</protein>
<dbReference type="Proteomes" id="UP000765509">
    <property type="component" value="Unassembled WGS sequence"/>
</dbReference>
<keyword evidence="3" id="KW-1185">Reference proteome</keyword>
<dbReference type="EMBL" id="AVOT02009412">
    <property type="protein sequence ID" value="MBW0488041.1"/>
    <property type="molecule type" value="Genomic_DNA"/>
</dbReference>
<dbReference type="AlphaFoldDB" id="A0A9Q3CMX2"/>
<accession>A0A9Q3CMX2</accession>
<reference evidence="2" key="1">
    <citation type="submission" date="2021-03" db="EMBL/GenBank/DDBJ databases">
        <title>Draft genome sequence of rust myrtle Austropuccinia psidii MF-1, a brazilian biotype.</title>
        <authorList>
            <person name="Quecine M.C."/>
            <person name="Pachon D.M.R."/>
            <person name="Bonatelli M.L."/>
            <person name="Correr F.H."/>
            <person name="Franceschini L.M."/>
            <person name="Leite T.F."/>
            <person name="Margarido G.R.A."/>
            <person name="Almeida C.A."/>
            <person name="Ferrarezi J.A."/>
            <person name="Labate C.A."/>
        </authorList>
    </citation>
    <scope>NUCLEOTIDE SEQUENCE</scope>
    <source>
        <strain evidence="2">MF-1</strain>
    </source>
</reference>
<feature type="compositionally biased region" description="Basic and acidic residues" evidence="1">
    <location>
        <begin position="9"/>
        <end position="25"/>
    </location>
</feature>
<proteinExistence type="predicted"/>
<evidence type="ECO:0000313" key="2">
    <source>
        <dbReference type="EMBL" id="MBW0488041.1"/>
    </source>
</evidence>
<evidence type="ECO:0000313" key="3">
    <source>
        <dbReference type="Proteomes" id="UP000765509"/>
    </source>
</evidence>
<name>A0A9Q3CMX2_9BASI</name>
<comment type="caution">
    <text evidence="2">The sequence shown here is derived from an EMBL/GenBank/DDBJ whole genome shotgun (WGS) entry which is preliminary data.</text>
</comment>